<dbReference type="InterPro" id="IPR037159">
    <property type="entry name" value="RNA_POL_N_sf"/>
</dbReference>
<evidence type="ECO:0000256" key="3">
    <source>
        <dbReference type="ARBA" id="ARBA00022478"/>
    </source>
</evidence>
<keyword evidence="12" id="KW-1185">Reference proteome</keyword>
<evidence type="ECO:0000256" key="8">
    <source>
        <dbReference type="ARBA" id="ARBA00048552"/>
    </source>
</evidence>
<evidence type="ECO:0000256" key="7">
    <source>
        <dbReference type="ARBA" id="ARBA00023163"/>
    </source>
</evidence>
<keyword evidence="6" id="KW-0809">Transit peptide</keyword>
<sequence>MQAALSDLRLQQPRQHETPWLHHHEQEGTQELLHHPWLEETSLEQFLSELPQPPLPHSKLQQAQQQVLHAAQHQMHAPEDSPSAMKGLQELRAMTTAQQVKVYARLLGQTERHAAADSTTAKEGSSTHAFPERLSASVLLCLHALELEAMHQGLLLADVSREELFHHLQTSRLPEEVPSSQASQQQERRESPTPLLLNPEWLQQQKEAVYGANPYPIPLRWKQTDLTSAPPRQPQTREARQHLEMLPSSSSVDEAPCVLRRRQVIIEGCIWRRLTVEVQQQLQQLAAAGRGSDSGPAKRLWIPWEGGPAAPSAAAPAAEFEGTEACLPQQLDPLLLAVIAARTVLQQLLLPKATAPTGPVSKGREVSACASVAAVAVHAGASNGVAAAERGGPELQQRQARVTQIAMAIGDAVHAEVAAGFLEGLQQQHQQQLGQCYLPLRKPQQPKRQHSSSSSTPAGAATPVMVPRWPSRRRLEVGGLLLQLLLKHAMIEAPYAVAKEELASELQQQRAEQQRIRLSQRRKQLQQQKLEEEHRQGATAAESGGLETAEQIVASREAQAAAAAAAAAEESAAVAAELTADSTPADSEVFVPVRGRTADELHHMVAYKSRHGHDKVSKRQPPAPLTTAASLLALPYGLLGRTEGLKRRKKFGVIEMRRLCFDRLTAVGGALEEAAATACAVAAAAAAREAPGAACSTSSLAAASDQATAAAAACPSGSSLQGVATAGDRGPAGKSARLDRGTDAAAAEAAAVAAAASASVSTAADRLSSPFWLMLKHVPMIVSPTPWTSYGSGGYLMLRTAFQETRVKSERPSFLLKLQTAENFALSSALYFPHNIDFRGRCYPLPPHLNHMGDDVSRSLLRFARGRQLGDSGWRWLRIHLANLFGKNKIDFDARCAWTDSRMQQILAAAQQPLQHKAFWLAADEPWQALAAIMETAAAVASGDPTTFCSKLPVHLDGTCNGLQHYAALGRDLRGGAAVNLVPADTPHDVYSLVLHVRSVVKQTVMTVCYGVTALGARDQVLSQLEDLLGGRVGPQVLRDMGGFLSRIVLQSIGELFRGAMQTKKWLDTVSSVCTAAGVPVAWEVPAIGLLCEQPYRSLQQQQIRSALQRHTLHVSGDSAPISRSKQRLGFPPNFIHSLDAAHMMLTALECIGSRKIDMAAVHDSYWAHAGSIDCLASALRQQFVSLYQHDPLQMLYDSVKQRLPKQAAELPPPPTKGNLDLQLFHGCRYGLQAAVKVSRLLSLFSPSPPPFLVRALLAACSAKANLDDCVVPLTLDPPSTPSDKEEYLLVYLHKPGICMGILCVVPHDVLLSSFSVSCAALFWWATFSNGDVVLACQ</sequence>
<keyword evidence="5" id="KW-0548">Nucleotidyltransferase</keyword>
<feature type="region of interest" description="Disordered" evidence="9">
    <location>
        <begin position="717"/>
        <end position="739"/>
    </location>
</feature>
<comment type="catalytic activity">
    <reaction evidence="8">
        <text>RNA(n) + a ribonucleoside 5'-triphosphate = RNA(n+1) + diphosphate</text>
        <dbReference type="Rhea" id="RHEA:21248"/>
        <dbReference type="Rhea" id="RHEA-COMP:14527"/>
        <dbReference type="Rhea" id="RHEA-COMP:17342"/>
        <dbReference type="ChEBI" id="CHEBI:33019"/>
        <dbReference type="ChEBI" id="CHEBI:61557"/>
        <dbReference type="ChEBI" id="CHEBI:140395"/>
        <dbReference type="EC" id="2.7.7.6"/>
    </reaction>
</comment>
<dbReference type="GO" id="GO:0003677">
    <property type="term" value="F:DNA binding"/>
    <property type="evidence" value="ECO:0007669"/>
    <property type="project" value="InterPro"/>
</dbReference>
<dbReference type="VEuPathDB" id="ToxoDB:LOC34618867"/>
<evidence type="ECO:0000256" key="6">
    <source>
        <dbReference type="ARBA" id="ARBA00022946"/>
    </source>
</evidence>
<evidence type="ECO:0000259" key="10">
    <source>
        <dbReference type="Pfam" id="PF00940"/>
    </source>
</evidence>
<feature type="region of interest" description="Disordered" evidence="9">
    <location>
        <begin position="442"/>
        <end position="465"/>
    </location>
</feature>
<dbReference type="InterPro" id="IPR046950">
    <property type="entry name" value="DNA-dir_Rpol_C_phage-type"/>
</dbReference>
<organism evidence="11 12">
    <name type="scientific">Cyclospora cayetanensis</name>
    <dbReference type="NCBI Taxonomy" id="88456"/>
    <lineage>
        <taxon>Eukaryota</taxon>
        <taxon>Sar</taxon>
        <taxon>Alveolata</taxon>
        <taxon>Apicomplexa</taxon>
        <taxon>Conoidasida</taxon>
        <taxon>Coccidia</taxon>
        <taxon>Eucoccidiorida</taxon>
        <taxon>Eimeriorina</taxon>
        <taxon>Eimeriidae</taxon>
        <taxon>Cyclospora</taxon>
    </lineage>
</organism>
<comment type="similarity">
    <text evidence="1">Belongs to the phage and mitochondrial RNA polymerase family.</text>
</comment>
<dbReference type="InterPro" id="IPR043502">
    <property type="entry name" value="DNA/RNA_pol_sf"/>
</dbReference>
<feature type="domain" description="DNA-directed RNA polymerase C-terminal" evidence="10">
    <location>
        <begin position="867"/>
        <end position="996"/>
    </location>
</feature>
<dbReference type="GO" id="GO:0003899">
    <property type="term" value="F:DNA-directed RNA polymerase activity"/>
    <property type="evidence" value="ECO:0007669"/>
    <property type="project" value="UniProtKB-EC"/>
</dbReference>
<dbReference type="PANTHER" id="PTHR10102">
    <property type="entry name" value="DNA-DIRECTED RNA POLYMERASE, MITOCHONDRIAL"/>
    <property type="match status" value="1"/>
</dbReference>
<reference evidence="11 12" key="1">
    <citation type="journal article" date="2016" name="BMC Genomics">
        <title>Comparative genomics reveals Cyclospora cayetanensis possesses coccidia-like metabolism and invasion components but unique surface antigens.</title>
        <authorList>
            <person name="Liu S."/>
            <person name="Wang L."/>
            <person name="Zheng H."/>
            <person name="Xu Z."/>
            <person name="Roellig D.M."/>
            <person name="Li N."/>
            <person name="Frace M.A."/>
            <person name="Tang K."/>
            <person name="Arrowood M.J."/>
            <person name="Moss D.M."/>
            <person name="Zhang L."/>
            <person name="Feng Y."/>
            <person name="Xiao L."/>
        </authorList>
    </citation>
    <scope>NUCLEOTIDE SEQUENCE [LARGE SCALE GENOMIC DNA]</scope>
    <source>
        <strain evidence="11 12">CHN_HEN01</strain>
    </source>
</reference>
<dbReference type="Gene3D" id="1.10.1320.10">
    <property type="entry name" value="DNA-directed RNA polymerase, N-terminal domain"/>
    <property type="match status" value="2"/>
</dbReference>
<feature type="region of interest" description="Disordered" evidence="9">
    <location>
        <begin position="525"/>
        <end position="548"/>
    </location>
</feature>
<dbReference type="Gene3D" id="1.10.287.280">
    <property type="match status" value="1"/>
</dbReference>
<dbReference type="GO" id="GO:0034245">
    <property type="term" value="C:mitochondrial DNA-directed RNA polymerase complex"/>
    <property type="evidence" value="ECO:0007669"/>
    <property type="project" value="TreeGrafter"/>
</dbReference>
<dbReference type="PROSITE" id="PS00900">
    <property type="entry name" value="RNA_POL_PHAGE_1"/>
    <property type="match status" value="1"/>
</dbReference>
<dbReference type="InParanoid" id="A0A1D3CVT0"/>
<keyword evidence="3" id="KW-0240">DNA-directed RNA polymerase</keyword>
<gene>
    <name evidence="11" type="ORF">cyc_01947</name>
</gene>
<evidence type="ECO:0000256" key="5">
    <source>
        <dbReference type="ARBA" id="ARBA00022695"/>
    </source>
</evidence>
<evidence type="ECO:0000256" key="4">
    <source>
        <dbReference type="ARBA" id="ARBA00022679"/>
    </source>
</evidence>
<keyword evidence="4" id="KW-0808">Transferase</keyword>
<dbReference type="FunFam" id="1.10.287.280:FF:000001">
    <property type="entry name" value="DNA-directed RNA polymerase"/>
    <property type="match status" value="1"/>
</dbReference>
<keyword evidence="7" id="KW-0804">Transcription</keyword>
<dbReference type="EMBL" id="JROU02001772">
    <property type="protein sequence ID" value="OEH75281.1"/>
    <property type="molecule type" value="Genomic_DNA"/>
</dbReference>
<evidence type="ECO:0000313" key="11">
    <source>
        <dbReference type="EMBL" id="OEH75281.1"/>
    </source>
</evidence>
<protein>
    <recommendedName>
        <fullName evidence="2">DNA-directed RNA polymerase</fullName>
        <ecNumber evidence="2">2.7.7.6</ecNumber>
    </recommendedName>
</protein>
<evidence type="ECO:0000256" key="2">
    <source>
        <dbReference type="ARBA" id="ARBA00012418"/>
    </source>
</evidence>
<dbReference type="PANTHER" id="PTHR10102:SF0">
    <property type="entry name" value="DNA-DIRECTED RNA POLYMERASE, MITOCHONDRIAL"/>
    <property type="match status" value="1"/>
</dbReference>
<dbReference type="VEuPathDB" id="ToxoDB:cyc_01947"/>
<dbReference type="InterPro" id="IPR002092">
    <property type="entry name" value="DNA-dir_Rpol_phage-type"/>
</dbReference>
<proteinExistence type="inferred from homology"/>
<evidence type="ECO:0000256" key="9">
    <source>
        <dbReference type="SAM" id="MobiDB-lite"/>
    </source>
</evidence>
<evidence type="ECO:0000256" key="1">
    <source>
        <dbReference type="ARBA" id="ARBA00009493"/>
    </source>
</evidence>
<dbReference type="SUPFAM" id="SSF56672">
    <property type="entry name" value="DNA/RNA polymerases"/>
    <property type="match status" value="1"/>
</dbReference>
<dbReference type="Pfam" id="PF00940">
    <property type="entry name" value="RNA_pol"/>
    <property type="match status" value="2"/>
</dbReference>
<accession>A0A1D3CVT0</accession>
<feature type="domain" description="DNA-directed RNA polymerase C-terminal" evidence="10">
    <location>
        <begin position="998"/>
        <end position="1208"/>
    </location>
</feature>
<dbReference type="GO" id="GO:0006390">
    <property type="term" value="P:mitochondrial transcription"/>
    <property type="evidence" value="ECO:0007669"/>
    <property type="project" value="TreeGrafter"/>
</dbReference>
<dbReference type="Gene3D" id="1.10.150.20">
    <property type="entry name" value="5' to 3' exonuclease, C-terminal subdomain"/>
    <property type="match status" value="1"/>
</dbReference>
<name>A0A1D3CVT0_9EIME</name>
<comment type="caution">
    <text evidence="11">The sequence shown here is derived from an EMBL/GenBank/DDBJ whole genome shotgun (WGS) entry which is preliminary data.</text>
</comment>
<dbReference type="EC" id="2.7.7.6" evidence="2"/>
<feature type="region of interest" description="Disordered" evidence="9">
    <location>
        <begin position="170"/>
        <end position="192"/>
    </location>
</feature>
<dbReference type="Proteomes" id="UP000095192">
    <property type="component" value="Unassembled WGS sequence"/>
</dbReference>
<evidence type="ECO:0000313" key="12">
    <source>
        <dbReference type="Proteomes" id="UP000095192"/>
    </source>
</evidence>